<keyword evidence="6" id="KW-0865">Zymogen</keyword>
<evidence type="ECO:0000256" key="6">
    <source>
        <dbReference type="ARBA" id="ARBA00023145"/>
    </source>
</evidence>
<dbReference type="InterPro" id="IPR035070">
    <property type="entry name" value="Streptogrisin_prodomain"/>
</dbReference>
<dbReference type="Proteomes" id="UP000548476">
    <property type="component" value="Unassembled WGS sequence"/>
</dbReference>
<feature type="domain" description="Peptidase C-terminal archaeal/bacterial" evidence="11">
    <location>
        <begin position="422"/>
        <end position="488"/>
    </location>
</feature>
<keyword evidence="5" id="KW-0720">Serine protease</keyword>
<dbReference type="InterPro" id="IPR004236">
    <property type="entry name" value="Pept_S1_alpha_lytic"/>
</dbReference>
<evidence type="ECO:0000256" key="7">
    <source>
        <dbReference type="ARBA" id="ARBA00023157"/>
    </source>
</evidence>
<dbReference type="Gene3D" id="2.40.10.10">
    <property type="entry name" value="Trypsin-like serine proteases"/>
    <property type="match status" value="2"/>
</dbReference>
<keyword evidence="13" id="KW-1185">Reference proteome</keyword>
<evidence type="ECO:0000256" key="9">
    <source>
        <dbReference type="SAM" id="SignalP"/>
    </source>
</evidence>
<feature type="signal peptide" evidence="9">
    <location>
        <begin position="1"/>
        <end position="33"/>
    </location>
</feature>
<evidence type="ECO:0000259" key="10">
    <source>
        <dbReference type="Pfam" id="PF02983"/>
    </source>
</evidence>
<dbReference type="SUPFAM" id="SSF50494">
    <property type="entry name" value="Trypsin-like serine proteases"/>
    <property type="match status" value="1"/>
</dbReference>
<keyword evidence="4 12" id="KW-0378">Hydrolase</keyword>
<reference evidence="12 13" key="1">
    <citation type="submission" date="2020-08" db="EMBL/GenBank/DDBJ databases">
        <title>Genomic Encyclopedia of Type Strains, Phase IV (KMG-IV): sequencing the most valuable type-strain genomes for metagenomic binning, comparative biology and taxonomic classification.</title>
        <authorList>
            <person name="Goeker M."/>
        </authorList>
    </citation>
    <scope>NUCLEOTIDE SEQUENCE [LARGE SCALE GENOMIC DNA]</scope>
    <source>
        <strain evidence="12 13">YIM 65646</strain>
    </source>
</reference>
<evidence type="ECO:0000256" key="2">
    <source>
        <dbReference type="ARBA" id="ARBA00022670"/>
    </source>
</evidence>
<keyword evidence="3 9" id="KW-0732">Signal</keyword>
<dbReference type="InterPro" id="IPR043504">
    <property type="entry name" value="Peptidase_S1_PA_chymotrypsin"/>
</dbReference>
<dbReference type="RefSeq" id="WP_184785978.1">
    <property type="nucleotide sequence ID" value="NZ_BONT01000022.1"/>
</dbReference>
<keyword evidence="7" id="KW-1015">Disulfide bond</keyword>
<dbReference type="EMBL" id="JACHGT010000002">
    <property type="protein sequence ID" value="MBB6033063.1"/>
    <property type="molecule type" value="Genomic_DNA"/>
</dbReference>
<dbReference type="GO" id="GO:0004252">
    <property type="term" value="F:serine-type endopeptidase activity"/>
    <property type="evidence" value="ECO:0007669"/>
    <property type="project" value="InterPro"/>
</dbReference>
<keyword evidence="2" id="KW-0645">Protease</keyword>
<comment type="caution">
    <text evidence="12">The sequence shown here is derived from an EMBL/GenBank/DDBJ whole genome shotgun (WGS) entry which is preliminary data.</text>
</comment>
<evidence type="ECO:0000259" key="11">
    <source>
        <dbReference type="Pfam" id="PF04151"/>
    </source>
</evidence>
<evidence type="ECO:0000256" key="5">
    <source>
        <dbReference type="ARBA" id="ARBA00022825"/>
    </source>
</evidence>
<dbReference type="InterPro" id="IPR007280">
    <property type="entry name" value="Peptidase_C_arc/bac"/>
</dbReference>
<dbReference type="InterPro" id="IPR001316">
    <property type="entry name" value="Pept_S1A_streptogrisin"/>
</dbReference>
<dbReference type="InterPro" id="IPR009003">
    <property type="entry name" value="Peptidase_S1_PA"/>
</dbReference>
<evidence type="ECO:0000313" key="12">
    <source>
        <dbReference type="EMBL" id="MBB6033063.1"/>
    </source>
</evidence>
<gene>
    <name evidence="12" type="ORF">HNR73_000910</name>
</gene>
<dbReference type="Pfam" id="PF04151">
    <property type="entry name" value="PPC"/>
    <property type="match status" value="1"/>
</dbReference>
<evidence type="ECO:0000256" key="8">
    <source>
        <dbReference type="SAM" id="MobiDB-lite"/>
    </source>
</evidence>
<evidence type="ECO:0000313" key="13">
    <source>
        <dbReference type="Proteomes" id="UP000548476"/>
    </source>
</evidence>
<feature type="domain" description="Peptidase S1A alpha-lytic prodomain" evidence="10">
    <location>
        <begin position="134"/>
        <end position="189"/>
    </location>
</feature>
<dbReference type="GO" id="GO:0005576">
    <property type="term" value="C:extracellular region"/>
    <property type="evidence" value="ECO:0007669"/>
    <property type="project" value="InterPro"/>
</dbReference>
<proteinExistence type="inferred from homology"/>
<dbReference type="AlphaFoldDB" id="A0A841FDH2"/>
<accession>A0A841FDH2</accession>
<dbReference type="EC" id="3.4.21.-" evidence="12"/>
<evidence type="ECO:0000256" key="1">
    <source>
        <dbReference type="ARBA" id="ARBA00007664"/>
    </source>
</evidence>
<evidence type="ECO:0000256" key="4">
    <source>
        <dbReference type="ARBA" id="ARBA00022801"/>
    </source>
</evidence>
<feature type="chain" id="PRO_5032427874" evidence="9">
    <location>
        <begin position="34"/>
        <end position="504"/>
    </location>
</feature>
<dbReference type="Gene3D" id="3.30.300.50">
    <property type="match status" value="2"/>
</dbReference>
<protein>
    <submittedName>
        <fullName evidence="12">Streptogrisin C</fullName>
        <ecNumber evidence="12">3.4.21.-</ecNumber>
    </submittedName>
</protein>
<dbReference type="Pfam" id="PF02983">
    <property type="entry name" value="Pro_Al_protease"/>
    <property type="match status" value="1"/>
</dbReference>
<dbReference type="PRINTS" id="PR00861">
    <property type="entry name" value="ALYTICPTASE"/>
</dbReference>
<name>A0A841FDH2_9ACTN</name>
<evidence type="ECO:0000256" key="3">
    <source>
        <dbReference type="ARBA" id="ARBA00022729"/>
    </source>
</evidence>
<sequence>MRHHLRAHRLIATGASLLLGATALATLSQSASADDGALTAREETRAELVASVSPDMVDALGETLGFTADQVYDRLTTESLAMRDQPTVAYTLDEDFGGLWIGSGVDQVYVAVTDTARMGDVSAFGYIPTLVRYNAKQLSGYQKALDAGKAAPKGVTGWHVDVPTNAVVLLAKPGTAAKARSWAVAKGVPADVVRVETTTASPRPYADIVGGTAYYIGGSSRCSVGFSVTHPSRGPGFVSAGHCGSTGASVTSGTGSVGTFIVSSFPGNDYSYIDAGASWTASPRVQGSSQQVANANVAPVGSSICRSGSTTGWHCGSVQQLNTSVTYPQGTVSQVTRTNVCAEPGDSGGSFISGASAQGMTSGGSGNCSSGGTTYFQPVGEALSASGAALTTSGGPGPGPSCGNHQNNYTGTLASNGNAYQPTGGSYQSTTSGLHSACLAGPSGTDFDLYLQKLSGSTWTTVATSNSPSNNETISYNGTAGTYRYRVHAYSGSGTYALGLTKPA</sequence>
<organism evidence="12 13">
    <name type="scientific">Phytomonospora endophytica</name>
    <dbReference type="NCBI Taxonomy" id="714109"/>
    <lineage>
        <taxon>Bacteria</taxon>
        <taxon>Bacillati</taxon>
        <taxon>Actinomycetota</taxon>
        <taxon>Actinomycetes</taxon>
        <taxon>Micromonosporales</taxon>
        <taxon>Micromonosporaceae</taxon>
        <taxon>Phytomonospora</taxon>
    </lineage>
</organism>
<dbReference type="CDD" id="cd21112">
    <property type="entry name" value="alphaLP-like"/>
    <property type="match status" value="1"/>
</dbReference>
<feature type="region of interest" description="Disordered" evidence="8">
    <location>
        <begin position="387"/>
        <end position="408"/>
    </location>
</feature>
<dbReference type="Gene3D" id="2.60.120.380">
    <property type="match status" value="1"/>
</dbReference>
<comment type="similarity">
    <text evidence="1">Belongs to the peptidase S1 family.</text>
</comment>
<dbReference type="GO" id="GO:0006508">
    <property type="term" value="P:proteolysis"/>
    <property type="evidence" value="ECO:0007669"/>
    <property type="project" value="UniProtKB-KW"/>
</dbReference>